<evidence type="ECO:0008006" key="4">
    <source>
        <dbReference type="Google" id="ProtNLM"/>
    </source>
</evidence>
<feature type="region of interest" description="Disordered" evidence="1">
    <location>
        <begin position="683"/>
        <end position="707"/>
    </location>
</feature>
<sequence length="707" mass="78242">MADDWYPDIVVGVDFGMTCTGVAYSYGPTWPTPKSIQHWPGLIGSQVATKVPSHILYHNNAVKWGFQCEENLPDTKDIKQYFKLNLDPAFVDNRPNAPSREDATRYFQDYIRCIYQYVLSYFAKTFPRFEGMRVEWVFSVPTTWKDPRMVAELRERIVFDRPEHRAVIGLTEAEAAAVYVSGLHYQKNDVILVCDAGGGTTDVNVLKLASAPGEPTVYNPLGFVEGKPVGSVFIDLGVHALVCSKLEPILHSLPGTPEDIAWQMMIGRFERFKCSFGVEGEQLPALKLPLPAPLAEMEIPEHGIHNGQLFVSSDEVRGIFDAKIDDLYDLLDEQVRRLQSSHPQEKISFLVLSGGFGSCPYVRQCLTNRYETRSQLLPNGIKVLTVDEPQLAVVQGQVMNRTQQLTSGGTVFNHLYSPVSYGVICDWIYDPRKHAGEPTRWDERNQKTYAINQIDWLVLQGDLVPRTGVARSFPRKIYPKDLTKPFTAQIVMSQLPTHQLPRSMIHAGAKLICELEVDTATVDKKPKNHRWYNRAPVYFMVTVIVKLVIEPAGLQFELWNAAGQRITSLSRVNGQPSGVNVGADGYFSPRHSVLSSSGVSSLGSPGGYGSSGSPTSGSASSASGPITIRWEALAEKMQDEGQSQRMASAFEHRGARVVSEMLDPSSIPFELPGDNVHASPHVSGMGTGTGNGMNRGGSTKKFASFRN</sequence>
<keyword evidence="3" id="KW-1185">Reference proteome</keyword>
<organism evidence="2 3">
    <name type="scientific">Aspergillus keveii</name>
    <dbReference type="NCBI Taxonomy" id="714993"/>
    <lineage>
        <taxon>Eukaryota</taxon>
        <taxon>Fungi</taxon>
        <taxon>Dikarya</taxon>
        <taxon>Ascomycota</taxon>
        <taxon>Pezizomycotina</taxon>
        <taxon>Eurotiomycetes</taxon>
        <taxon>Eurotiomycetidae</taxon>
        <taxon>Eurotiales</taxon>
        <taxon>Aspergillaceae</taxon>
        <taxon>Aspergillus</taxon>
        <taxon>Aspergillus subgen. Nidulantes</taxon>
    </lineage>
</organism>
<feature type="region of interest" description="Disordered" evidence="1">
    <location>
        <begin position="598"/>
        <end position="624"/>
    </location>
</feature>
<evidence type="ECO:0000313" key="2">
    <source>
        <dbReference type="EMBL" id="KAL2786330.1"/>
    </source>
</evidence>
<feature type="compositionally biased region" description="Gly residues" evidence="1">
    <location>
        <begin position="685"/>
        <end position="695"/>
    </location>
</feature>
<name>A0ABR4FSU3_9EURO</name>
<feature type="compositionally biased region" description="Low complexity" evidence="1">
    <location>
        <begin position="611"/>
        <end position="624"/>
    </location>
</feature>
<reference evidence="2 3" key="1">
    <citation type="submission" date="2024-07" db="EMBL/GenBank/DDBJ databases">
        <title>Section-level genome sequencing and comparative genomics of Aspergillus sections Usti and Cavernicolus.</title>
        <authorList>
            <consortium name="Lawrence Berkeley National Laboratory"/>
            <person name="Nybo J.L."/>
            <person name="Vesth T.C."/>
            <person name="Theobald S."/>
            <person name="Frisvad J.C."/>
            <person name="Larsen T.O."/>
            <person name="Kjaerboelling I."/>
            <person name="Rothschild-Mancinelli K."/>
            <person name="Lyhne E.K."/>
            <person name="Kogle M.E."/>
            <person name="Barry K."/>
            <person name="Clum A."/>
            <person name="Na H."/>
            <person name="Ledsgaard L."/>
            <person name="Lin J."/>
            <person name="Lipzen A."/>
            <person name="Kuo A."/>
            <person name="Riley R."/>
            <person name="Mondo S."/>
            <person name="Labutti K."/>
            <person name="Haridas S."/>
            <person name="Pangalinan J."/>
            <person name="Salamov A.A."/>
            <person name="Simmons B.A."/>
            <person name="Magnuson J.K."/>
            <person name="Chen J."/>
            <person name="Drula E."/>
            <person name="Henrissat B."/>
            <person name="Wiebenga A."/>
            <person name="Lubbers R.J."/>
            <person name="Gomes A.C."/>
            <person name="Makela M.R."/>
            <person name="Stajich J."/>
            <person name="Grigoriev I.V."/>
            <person name="Mortensen U.H."/>
            <person name="De Vries R.P."/>
            <person name="Baker S.E."/>
            <person name="Andersen M.R."/>
        </authorList>
    </citation>
    <scope>NUCLEOTIDE SEQUENCE [LARGE SCALE GENOMIC DNA]</scope>
    <source>
        <strain evidence="2 3">CBS 209.92</strain>
    </source>
</reference>
<dbReference type="PANTHER" id="PTHR42749:SF1">
    <property type="entry name" value="CELL SHAPE-DETERMINING PROTEIN MREB"/>
    <property type="match status" value="1"/>
</dbReference>
<dbReference type="PANTHER" id="PTHR42749">
    <property type="entry name" value="CELL SHAPE-DETERMINING PROTEIN MREB"/>
    <property type="match status" value="1"/>
</dbReference>
<dbReference type="Gene3D" id="3.30.420.40">
    <property type="match status" value="2"/>
</dbReference>
<protein>
    <recommendedName>
        <fullName evidence="4">Hsp70 family chaperone</fullName>
    </recommendedName>
</protein>
<dbReference type="EMBL" id="JBFTWV010000120">
    <property type="protein sequence ID" value="KAL2786330.1"/>
    <property type="molecule type" value="Genomic_DNA"/>
</dbReference>
<gene>
    <name evidence="2" type="ORF">BJX66DRAFT_312955</name>
</gene>
<evidence type="ECO:0000256" key="1">
    <source>
        <dbReference type="SAM" id="MobiDB-lite"/>
    </source>
</evidence>
<comment type="caution">
    <text evidence="2">The sequence shown here is derived from an EMBL/GenBank/DDBJ whole genome shotgun (WGS) entry which is preliminary data.</text>
</comment>
<dbReference type="InterPro" id="IPR043129">
    <property type="entry name" value="ATPase_NBD"/>
</dbReference>
<dbReference type="Gene3D" id="3.90.640.10">
    <property type="entry name" value="Actin, Chain A, domain 4"/>
    <property type="match status" value="1"/>
</dbReference>
<evidence type="ECO:0000313" key="3">
    <source>
        <dbReference type="Proteomes" id="UP001610563"/>
    </source>
</evidence>
<proteinExistence type="predicted"/>
<dbReference type="Proteomes" id="UP001610563">
    <property type="component" value="Unassembled WGS sequence"/>
</dbReference>
<dbReference type="SUPFAM" id="SSF53067">
    <property type="entry name" value="Actin-like ATPase domain"/>
    <property type="match status" value="2"/>
</dbReference>
<accession>A0ABR4FSU3</accession>
<dbReference type="CDD" id="cd10170">
    <property type="entry name" value="ASKHA_NBD_HSP70"/>
    <property type="match status" value="1"/>
</dbReference>